<sequence length="27" mass="3235">MGPTMIFPIYHQHKTLPLLFCVFRTDQ</sequence>
<accession>A0A0K2UVA0</accession>
<dbReference type="AlphaFoldDB" id="A0A0K2UVA0"/>
<reference evidence="1" key="1">
    <citation type="submission" date="2014-05" db="EMBL/GenBank/DDBJ databases">
        <authorList>
            <person name="Chronopoulou M."/>
        </authorList>
    </citation>
    <scope>NUCLEOTIDE SEQUENCE</scope>
    <source>
        <tissue evidence="1">Whole organism</tissue>
    </source>
</reference>
<dbReference type="EMBL" id="HACA01024629">
    <property type="protein sequence ID" value="CDW41990.1"/>
    <property type="molecule type" value="Transcribed_RNA"/>
</dbReference>
<proteinExistence type="predicted"/>
<organism evidence="1">
    <name type="scientific">Lepeophtheirus salmonis</name>
    <name type="common">Salmon louse</name>
    <name type="synonym">Caligus salmonis</name>
    <dbReference type="NCBI Taxonomy" id="72036"/>
    <lineage>
        <taxon>Eukaryota</taxon>
        <taxon>Metazoa</taxon>
        <taxon>Ecdysozoa</taxon>
        <taxon>Arthropoda</taxon>
        <taxon>Crustacea</taxon>
        <taxon>Multicrustacea</taxon>
        <taxon>Hexanauplia</taxon>
        <taxon>Copepoda</taxon>
        <taxon>Siphonostomatoida</taxon>
        <taxon>Caligidae</taxon>
        <taxon>Lepeophtheirus</taxon>
    </lineage>
</organism>
<evidence type="ECO:0000313" key="1">
    <source>
        <dbReference type="EMBL" id="CDW41990.1"/>
    </source>
</evidence>
<protein>
    <submittedName>
        <fullName evidence="1">Uncharacterized protein</fullName>
    </submittedName>
</protein>
<name>A0A0K2UVA0_LEPSM</name>